<sequence>MPNERKFILVTGANRGVGLATVAALLDERDDTHVFLGSRSLERGEEARDKVLADQSDADQSDADKRVEVVQIDVSDDASVQQAAETVAERLGDAPLYGLVNNAGIGDRDRSMRTVLDVNTRGPHRVCEAFLPLLTHDDARIVNVASASGPNFVSGCSPERQAQLTDPEITWDEIEEIMDEAIAIDEGDGDFEAAGFGGGSAYGLSKACLNAYTVALAREHSDLTINACTPGFIETGMTRPMAERQGVSPAEMGMKPPEEGTTAQMFLLFGEPGGSGWYFGSDAERSPLDRYRSPGDPPYTGE</sequence>
<dbReference type="InterPro" id="IPR002347">
    <property type="entry name" value="SDR_fam"/>
</dbReference>
<dbReference type="GO" id="GO:0016491">
    <property type="term" value="F:oxidoreductase activity"/>
    <property type="evidence" value="ECO:0007669"/>
    <property type="project" value="UniProtKB-KW"/>
</dbReference>
<dbReference type="RefSeq" id="WP_141196751.1">
    <property type="nucleotide sequence ID" value="NZ_CP041186.1"/>
</dbReference>
<keyword evidence="3" id="KW-0560">Oxidoreductase</keyword>
<protein>
    <submittedName>
        <fullName evidence="6">SDR family NAD(P)-dependent oxidoreductase</fullName>
    </submittedName>
</protein>
<accession>A0A5B8Y616</accession>
<reference evidence="6 7" key="1">
    <citation type="submission" date="2019-06" db="EMBL/GenBank/DDBJ databases">
        <title>Persicimonas caeni gen. nov., sp. nov., a predatory bacterium isolated from solar saltern.</title>
        <authorList>
            <person name="Wang S."/>
        </authorList>
    </citation>
    <scope>NUCLEOTIDE SEQUENCE [LARGE SCALE GENOMIC DNA]</scope>
    <source>
        <strain evidence="6 7">YN101</strain>
    </source>
</reference>
<evidence type="ECO:0000313" key="7">
    <source>
        <dbReference type="Proteomes" id="UP000315995"/>
    </source>
</evidence>
<dbReference type="PANTHER" id="PTHR43963:SF6">
    <property type="entry name" value="CHAIN DEHYDROGENASE FAMILY PROTEIN, PUTATIVE (AFU_ORTHOLOGUE AFUA_3G15350)-RELATED"/>
    <property type="match status" value="1"/>
</dbReference>
<name>A0A4Y6PR47_PERCE</name>
<evidence type="ECO:0000256" key="3">
    <source>
        <dbReference type="ARBA" id="ARBA00023002"/>
    </source>
</evidence>
<feature type="compositionally biased region" description="Basic and acidic residues" evidence="5">
    <location>
        <begin position="282"/>
        <end position="293"/>
    </location>
</feature>
<dbReference type="AlphaFoldDB" id="A0A4Y6PR47"/>
<dbReference type="Gene3D" id="3.40.50.720">
    <property type="entry name" value="NAD(P)-binding Rossmann-like Domain"/>
    <property type="match status" value="1"/>
</dbReference>
<evidence type="ECO:0000256" key="1">
    <source>
        <dbReference type="ARBA" id="ARBA00006484"/>
    </source>
</evidence>
<evidence type="ECO:0000256" key="4">
    <source>
        <dbReference type="RuleBase" id="RU000363"/>
    </source>
</evidence>
<dbReference type="PRINTS" id="PR00081">
    <property type="entry name" value="GDHRDH"/>
</dbReference>
<keyword evidence="2" id="KW-0521">NADP</keyword>
<dbReference type="PRINTS" id="PR00080">
    <property type="entry name" value="SDRFAMILY"/>
</dbReference>
<feature type="region of interest" description="Disordered" evidence="5">
    <location>
        <begin position="278"/>
        <end position="302"/>
    </location>
</feature>
<keyword evidence="7" id="KW-1185">Reference proteome</keyword>
<dbReference type="Proteomes" id="UP000315995">
    <property type="component" value="Chromosome"/>
</dbReference>
<evidence type="ECO:0000256" key="2">
    <source>
        <dbReference type="ARBA" id="ARBA00022857"/>
    </source>
</evidence>
<gene>
    <name evidence="6" type="ORF">FIV42_05775</name>
</gene>
<evidence type="ECO:0000313" key="6">
    <source>
        <dbReference type="EMBL" id="QDG50255.1"/>
    </source>
</evidence>
<dbReference type="InterPro" id="IPR036291">
    <property type="entry name" value="NAD(P)-bd_dom_sf"/>
</dbReference>
<dbReference type="EMBL" id="CP041186">
    <property type="protein sequence ID" value="QDG50255.1"/>
    <property type="molecule type" value="Genomic_DNA"/>
</dbReference>
<dbReference type="PANTHER" id="PTHR43963">
    <property type="entry name" value="CARBONYL REDUCTASE 1-RELATED"/>
    <property type="match status" value="1"/>
</dbReference>
<organism evidence="6 7">
    <name type="scientific">Persicimonas caeni</name>
    <dbReference type="NCBI Taxonomy" id="2292766"/>
    <lineage>
        <taxon>Bacteria</taxon>
        <taxon>Deltaproteobacteria</taxon>
        <taxon>Bradymonadales</taxon>
        <taxon>Bradymonadaceae</taxon>
        <taxon>Persicimonas</taxon>
    </lineage>
</organism>
<dbReference type="SUPFAM" id="SSF51735">
    <property type="entry name" value="NAD(P)-binding Rossmann-fold domains"/>
    <property type="match status" value="1"/>
</dbReference>
<dbReference type="Pfam" id="PF00106">
    <property type="entry name" value="adh_short"/>
    <property type="match status" value="1"/>
</dbReference>
<proteinExistence type="inferred from homology"/>
<dbReference type="OrthoDB" id="5504139at2"/>
<evidence type="ECO:0000256" key="5">
    <source>
        <dbReference type="SAM" id="MobiDB-lite"/>
    </source>
</evidence>
<comment type="similarity">
    <text evidence="1 4">Belongs to the short-chain dehydrogenases/reductases (SDR) family.</text>
</comment>
<accession>A0A4Y6PR47</accession>